<dbReference type="Gramene" id="OE9A021606T3">
    <property type="protein sequence ID" value="OE9A021606C3"/>
    <property type="gene ID" value="OE9A021606"/>
</dbReference>
<dbReference type="InterPro" id="IPR012438">
    <property type="entry name" value="DUF1639"/>
</dbReference>
<dbReference type="OrthoDB" id="909814at2759"/>
<reference evidence="2 3" key="1">
    <citation type="submission" date="2019-12" db="EMBL/GenBank/DDBJ databases">
        <authorList>
            <person name="Alioto T."/>
            <person name="Alioto T."/>
            <person name="Gomez Garrido J."/>
        </authorList>
    </citation>
    <scope>NUCLEOTIDE SEQUENCE [LARGE SCALE GENOMIC DNA]</scope>
</reference>
<evidence type="ECO:0000313" key="3">
    <source>
        <dbReference type="Proteomes" id="UP000594638"/>
    </source>
</evidence>
<dbReference type="AlphaFoldDB" id="A0A8S0RGP5"/>
<evidence type="ECO:0000313" key="2">
    <source>
        <dbReference type="EMBL" id="CAA2978422.1"/>
    </source>
</evidence>
<dbReference type="EMBL" id="CACTIH010003619">
    <property type="protein sequence ID" value="CAA2978422.1"/>
    <property type="molecule type" value="Genomic_DNA"/>
</dbReference>
<protein>
    <submittedName>
        <fullName evidence="2">Uncharacterized protein</fullName>
    </submittedName>
</protein>
<organism evidence="2 3">
    <name type="scientific">Olea europaea subsp. europaea</name>
    <dbReference type="NCBI Taxonomy" id="158383"/>
    <lineage>
        <taxon>Eukaryota</taxon>
        <taxon>Viridiplantae</taxon>
        <taxon>Streptophyta</taxon>
        <taxon>Embryophyta</taxon>
        <taxon>Tracheophyta</taxon>
        <taxon>Spermatophyta</taxon>
        <taxon>Magnoliopsida</taxon>
        <taxon>eudicotyledons</taxon>
        <taxon>Gunneridae</taxon>
        <taxon>Pentapetalae</taxon>
        <taxon>asterids</taxon>
        <taxon>lamiids</taxon>
        <taxon>Lamiales</taxon>
        <taxon>Oleaceae</taxon>
        <taxon>Oleeae</taxon>
        <taxon>Olea</taxon>
    </lineage>
</organism>
<accession>A0A8S0RGP5</accession>
<evidence type="ECO:0000256" key="1">
    <source>
        <dbReference type="SAM" id="MobiDB-lite"/>
    </source>
</evidence>
<dbReference type="PANTHER" id="PTHR33130:SF40">
    <property type="entry name" value="CHROMOGRANIN (DUF1639)"/>
    <property type="match status" value="1"/>
</dbReference>
<dbReference type="Proteomes" id="UP000594638">
    <property type="component" value="Unassembled WGS sequence"/>
</dbReference>
<dbReference type="Pfam" id="PF07797">
    <property type="entry name" value="DUF1639"/>
    <property type="match status" value="1"/>
</dbReference>
<comment type="caution">
    <text evidence="2">The sequence shown here is derived from an EMBL/GenBank/DDBJ whole genome shotgun (WGS) entry which is preliminary data.</text>
</comment>
<name>A0A8S0RGP5_OLEEU</name>
<sequence length="274" mass="31250">METAPIKSQPLHNFSLPQLKWAHKSSNSQHHRFRRRDFPDNRYPDPDSCSESRAVKTRAEQLSTIPKSPPQSGVVCADEEENWGGKPWYLRPRKEVKAAVKKETTVENSRINSTASAVRSNRLRGWAEGGQQNEGVGIGFGVERKEKMRIWVSLSREEIEEDVYALTGSKPARRPKKRSKNIQKQLDGVFPGLYLVGLTTDSYRVHDAFNLTIWDFISCRSRLKKVDETRFLILRGGFNSGMEAGRIRCCAPTPWLRYILNYVNDGLGIFAIAR</sequence>
<dbReference type="PANTHER" id="PTHR33130">
    <property type="entry name" value="PUTATIVE (DUF1639)-RELATED"/>
    <property type="match status" value="1"/>
</dbReference>
<gene>
    <name evidence="2" type="ORF">OLEA9_A021606</name>
</gene>
<feature type="compositionally biased region" description="Basic and acidic residues" evidence="1">
    <location>
        <begin position="36"/>
        <end position="45"/>
    </location>
</feature>
<feature type="region of interest" description="Disordered" evidence="1">
    <location>
        <begin position="22"/>
        <end position="77"/>
    </location>
</feature>
<keyword evidence="3" id="KW-1185">Reference proteome</keyword>
<proteinExistence type="predicted"/>